<proteinExistence type="predicted"/>
<gene>
    <name evidence="2" type="ORF">RM423_12955</name>
</gene>
<feature type="region of interest" description="Disordered" evidence="1">
    <location>
        <begin position="87"/>
        <end position="113"/>
    </location>
</feature>
<reference evidence="3" key="1">
    <citation type="submission" date="2023-07" db="EMBL/GenBank/DDBJ databases">
        <title>30 novel species of actinomycetes from the DSMZ collection.</title>
        <authorList>
            <person name="Nouioui I."/>
        </authorList>
    </citation>
    <scope>NUCLEOTIDE SEQUENCE [LARGE SCALE GENOMIC DNA]</scope>
    <source>
        <strain evidence="3">DSM 44399</strain>
    </source>
</reference>
<evidence type="ECO:0000313" key="3">
    <source>
        <dbReference type="Proteomes" id="UP001183176"/>
    </source>
</evidence>
<keyword evidence="3" id="KW-1185">Reference proteome</keyword>
<protein>
    <recommendedName>
        <fullName evidence="4">DUF222 domain-containing protein</fullName>
    </recommendedName>
</protein>
<evidence type="ECO:0000256" key="1">
    <source>
        <dbReference type="SAM" id="MobiDB-lite"/>
    </source>
</evidence>
<dbReference type="Proteomes" id="UP001183176">
    <property type="component" value="Unassembled WGS sequence"/>
</dbReference>
<accession>A0ABU2JC96</accession>
<feature type="compositionally biased region" description="Basic and acidic residues" evidence="1">
    <location>
        <begin position="101"/>
        <end position="113"/>
    </location>
</feature>
<organism evidence="2 3">
    <name type="scientific">Jatrophihabitans lederbergiae</name>
    <dbReference type="NCBI Taxonomy" id="3075547"/>
    <lineage>
        <taxon>Bacteria</taxon>
        <taxon>Bacillati</taxon>
        <taxon>Actinomycetota</taxon>
        <taxon>Actinomycetes</taxon>
        <taxon>Jatrophihabitantales</taxon>
        <taxon>Jatrophihabitantaceae</taxon>
        <taxon>Jatrophihabitans</taxon>
    </lineage>
</organism>
<dbReference type="EMBL" id="JAVREH010000016">
    <property type="protein sequence ID" value="MDT0262299.1"/>
    <property type="molecule type" value="Genomic_DNA"/>
</dbReference>
<evidence type="ECO:0008006" key="4">
    <source>
        <dbReference type="Google" id="ProtNLM"/>
    </source>
</evidence>
<name>A0ABU2JC96_9ACTN</name>
<dbReference type="RefSeq" id="WP_311423450.1">
    <property type="nucleotide sequence ID" value="NZ_JAVREH010000016.1"/>
</dbReference>
<sequence length="113" mass="12408">MNGDSAEDLTATSVTDDLASPEETAELRGEALAWQQMLHQASAQLANLAAYPHSRLRRRALDAAAEHARSAEKLLRALDDVLDAKQSDAGRSLSTRQLSARVERERRVLEEAN</sequence>
<evidence type="ECO:0000313" key="2">
    <source>
        <dbReference type="EMBL" id="MDT0262299.1"/>
    </source>
</evidence>
<comment type="caution">
    <text evidence="2">The sequence shown here is derived from an EMBL/GenBank/DDBJ whole genome shotgun (WGS) entry which is preliminary data.</text>
</comment>
<feature type="region of interest" description="Disordered" evidence="1">
    <location>
        <begin position="1"/>
        <end position="25"/>
    </location>
</feature>